<organism evidence="1">
    <name type="scientific">viral metagenome</name>
    <dbReference type="NCBI Taxonomy" id="1070528"/>
    <lineage>
        <taxon>unclassified sequences</taxon>
        <taxon>metagenomes</taxon>
        <taxon>organismal metagenomes</taxon>
    </lineage>
</organism>
<protein>
    <submittedName>
        <fullName evidence="1">Uncharacterized protein</fullName>
    </submittedName>
</protein>
<dbReference type="EMBL" id="MN739375">
    <property type="protein sequence ID" value="QHT01504.1"/>
    <property type="molecule type" value="Genomic_DNA"/>
</dbReference>
<reference evidence="1" key="1">
    <citation type="journal article" date="2020" name="Nature">
        <title>Giant virus diversity and host interactions through global metagenomics.</title>
        <authorList>
            <person name="Schulz F."/>
            <person name="Roux S."/>
            <person name="Paez-Espino D."/>
            <person name="Jungbluth S."/>
            <person name="Walsh D.A."/>
            <person name="Denef V.J."/>
            <person name="McMahon K.D."/>
            <person name="Konstantinidis K.T."/>
            <person name="Eloe-Fadrosh E.A."/>
            <person name="Kyrpides N.C."/>
            <person name="Woyke T."/>
        </authorList>
    </citation>
    <scope>NUCLEOTIDE SEQUENCE</scope>
    <source>
        <strain evidence="1">GVMAG-M-3300020192-26</strain>
    </source>
</reference>
<dbReference type="AlphaFoldDB" id="A0A6C0CD77"/>
<evidence type="ECO:0000313" key="1">
    <source>
        <dbReference type="EMBL" id="QHT01504.1"/>
    </source>
</evidence>
<proteinExistence type="predicted"/>
<name>A0A6C0CD77_9ZZZZ</name>
<accession>A0A6C0CD77</accession>
<sequence length="50" mass="5623">MLLARNCIAWRFECVNIGSFNVTGKRLRLPGDLIIQCYLQEIASPGDLNV</sequence>